<keyword evidence="3 9" id="KW-0347">Helicase</keyword>
<protein>
    <submittedName>
        <fullName evidence="9">DEAD/DEAH box helicase</fullName>
    </submittedName>
</protein>
<dbReference type="GO" id="GO:0003676">
    <property type="term" value="F:nucleic acid binding"/>
    <property type="evidence" value="ECO:0007669"/>
    <property type="project" value="InterPro"/>
</dbReference>
<dbReference type="OrthoDB" id="64767at2759"/>
<evidence type="ECO:0000313" key="10">
    <source>
        <dbReference type="Proteomes" id="UP000717585"/>
    </source>
</evidence>
<dbReference type="GO" id="GO:0005524">
    <property type="term" value="F:ATP binding"/>
    <property type="evidence" value="ECO:0007669"/>
    <property type="project" value="UniProtKB-KW"/>
</dbReference>
<dbReference type="InterPro" id="IPR011545">
    <property type="entry name" value="DEAD/DEAH_box_helicase_dom"/>
</dbReference>
<feature type="coiled-coil region" evidence="5">
    <location>
        <begin position="1087"/>
        <end position="1118"/>
    </location>
</feature>
<dbReference type="SMART" id="SM01142">
    <property type="entry name" value="DSHCT"/>
    <property type="match status" value="1"/>
</dbReference>
<dbReference type="Gene3D" id="1.10.3380.30">
    <property type="match status" value="1"/>
</dbReference>
<reference evidence="9" key="1">
    <citation type="submission" date="2021-05" db="EMBL/GenBank/DDBJ databases">
        <title>A free-living protist that lacks canonical eukaryotic 1 DNA replication and segregation systems.</title>
        <authorList>
            <person name="Salas-Leiva D.E."/>
            <person name="Tromer E.C."/>
            <person name="Curtis B.A."/>
            <person name="Jerlstrom-Hultqvist J."/>
            <person name="Kolisko M."/>
            <person name="Yi Z."/>
            <person name="Salas-Leiva J.S."/>
            <person name="Gallot-Lavallee L."/>
            <person name="Kops G.J.P.L."/>
            <person name="Archibald J.M."/>
            <person name="Simpson A.G.B."/>
            <person name="Roger A.J."/>
        </authorList>
    </citation>
    <scope>NUCLEOTIDE SEQUENCE</scope>
    <source>
        <strain evidence="9">BICM</strain>
    </source>
</reference>
<organism evidence="9 10">
    <name type="scientific">Carpediemonas membranifera</name>
    <dbReference type="NCBI Taxonomy" id="201153"/>
    <lineage>
        <taxon>Eukaryota</taxon>
        <taxon>Metamonada</taxon>
        <taxon>Carpediemonas-like organisms</taxon>
        <taxon>Carpediemonas</taxon>
    </lineage>
</organism>
<accession>A0A8J6BAD2</accession>
<dbReference type="Gene3D" id="3.40.50.300">
    <property type="entry name" value="P-loop containing nucleotide triphosphate hydrolases"/>
    <property type="match status" value="2"/>
</dbReference>
<evidence type="ECO:0000256" key="6">
    <source>
        <dbReference type="SAM" id="MobiDB-lite"/>
    </source>
</evidence>
<dbReference type="CDD" id="cd18795">
    <property type="entry name" value="SF2_C_Ski2"/>
    <property type="match status" value="1"/>
</dbReference>
<dbReference type="EMBL" id="JAHDYR010000007">
    <property type="protein sequence ID" value="KAG9396062.1"/>
    <property type="molecule type" value="Genomic_DNA"/>
</dbReference>
<dbReference type="AlphaFoldDB" id="A0A8J6BAD2"/>
<comment type="caution">
    <text evidence="9">The sequence shown here is derived from an EMBL/GenBank/DDBJ whole genome shotgun (WGS) entry which is preliminary data.</text>
</comment>
<dbReference type="PROSITE" id="PS51192">
    <property type="entry name" value="HELICASE_ATP_BIND_1"/>
    <property type="match status" value="1"/>
</dbReference>
<evidence type="ECO:0000256" key="2">
    <source>
        <dbReference type="ARBA" id="ARBA00022801"/>
    </source>
</evidence>
<dbReference type="Proteomes" id="UP000717585">
    <property type="component" value="Unassembled WGS sequence"/>
</dbReference>
<dbReference type="GO" id="GO:0000460">
    <property type="term" value="P:maturation of 5.8S rRNA"/>
    <property type="evidence" value="ECO:0007669"/>
    <property type="project" value="TreeGrafter"/>
</dbReference>
<dbReference type="PANTHER" id="PTHR12131:SF7">
    <property type="entry name" value="EXOSOME RNA HELICASE MTR4"/>
    <property type="match status" value="1"/>
</dbReference>
<keyword evidence="10" id="KW-1185">Reference proteome</keyword>
<evidence type="ECO:0000313" key="9">
    <source>
        <dbReference type="EMBL" id="KAG9396062.1"/>
    </source>
</evidence>
<dbReference type="SUPFAM" id="SSF52540">
    <property type="entry name" value="P-loop containing nucleoside triphosphate hydrolases"/>
    <property type="match status" value="1"/>
</dbReference>
<evidence type="ECO:0000256" key="3">
    <source>
        <dbReference type="ARBA" id="ARBA00022806"/>
    </source>
</evidence>
<keyword evidence="4" id="KW-0067">ATP-binding</keyword>
<dbReference type="FunFam" id="3.40.50.300:FF:000083">
    <property type="entry name" value="ATP-dependent RNA helicase DOB1"/>
    <property type="match status" value="1"/>
</dbReference>
<dbReference type="Pfam" id="PF00270">
    <property type="entry name" value="DEAD"/>
    <property type="match status" value="1"/>
</dbReference>
<dbReference type="GO" id="GO:0016787">
    <property type="term" value="F:hydrolase activity"/>
    <property type="evidence" value="ECO:0007669"/>
    <property type="project" value="UniProtKB-KW"/>
</dbReference>
<sequence length="1139" mass="125019">MDDLLDVLGPVLRKAPTDVSVEEKRSNSDTGAGAHSSKDSLRIELNQPVIRDVQQDKYYDSRGYEITDERKVCKHQVAFPSSMRSLVEQLPEDDAVFTLPRPTDMAKEFPFELDPFQVQAISAVSRNESVLVSAHTSAGKTVVAEYAIAQALRNNQRIVYTSPIKALSNQKYKDLADEFGAGNVGLRTGDTSIAPNAPVVVMTTEILRDLLYRGDDIVGSMAWVVFDEVHYMRDAERGVVWEETMIHLPQETRCVFLSATIPNAAQFAGWIASLHDRPALMGHARPIQLFPCHVIYTEYRPTPLVTYIPIRSAGESGTAVSELKCIQDSSGFHEAGFQTAMDYIARTHGVKSSHDSAVTPVELSSFSGNKGTDMDKLRQIIQHLSADRGEAEKDKTGLPIIVFAFSKREVEKNARALARALKNSPGKAQASAIGVTEGTRHMIRRIYSSAIDRLPASTRDMETIKEALPVFEAGIGVHHSGLLPTMKELTEMLFGMGLLKVLFATETFGMGLNMPARTVIFTKVTKWDGVKTRLLSSGEYIQMAGRAGRRNVDDFGRVITMISESISESECRAMIAGAADNLDSSFHMTYSTLLKMMTSTDDSGLEGLLNKTFLQYQTRDIAQTKAEQFNALLYAPTMRLKHGATESATALFAAYEGAVRAREAAQRALAPALTALAKAQAAKAAGKAKRGRRAVKTKRSDTIAQSPQKSILIGRGVFAVVGAEDWGWGLVVSDDGLGTLAVVVRCDEAGIGPYTGSGSRFLLKKIRIQDLAHVSNFVFTVPPADQATDESNWPGMFETVARAVAQVHLSKEERKAFDRHRGAKLDDLFEPLPPFDRHGSCWIGASDSPFITVKGGPEVEAYQARFKALGSAVTEVRKMWSTTVNDAGKDPRGLSRVRKELAGYEELRRRETRMTELRHVVDQGTATVLLSTVERMREVLRELGFVDQTYTPIYKGAFARNINTANELLVTEVMLANATRELTVGQTAALLATMVDETDMRSLEPISKDQVLIASIDSVRATAQTIGGAMSRAGLEAEGEEFAHRAVHLTCVPVVRAWAEGKDLSACLAANPDRDHVGSPFSYEGNVVRVLRRLVVLLEQLEEASKELTDMHLREKIRAVKAAVQRDEVSVDSLYTAED</sequence>
<proteinExistence type="predicted"/>
<name>A0A8J6BAD2_9EUKA</name>
<evidence type="ECO:0000256" key="5">
    <source>
        <dbReference type="SAM" id="Coils"/>
    </source>
</evidence>
<dbReference type="SMART" id="SM00490">
    <property type="entry name" value="HELICc"/>
    <property type="match status" value="1"/>
</dbReference>
<evidence type="ECO:0000259" key="7">
    <source>
        <dbReference type="PROSITE" id="PS51192"/>
    </source>
</evidence>
<dbReference type="PROSITE" id="PS51194">
    <property type="entry name" value="HELICASE_CTER"/>
    <property type="match status" value="1"/>
</dbReference>
<feature type="domain" description="Helicase C-terminal" evidence="8">
    <location>
        <begin position="379"/>
        <end position="597"/>
    </location>
</feature>
<dbReference type="Pfam" id="PF00271">
    <property type="entry name" value="Helicase_C"/>
    <property type="match status" value="1"/>
</dbReference>
<dbReference type="InterPro" id="IPR001650">
    <property type="entry name" value="Helicase_C-like"/>
</dbReference>
<feature type="domain" description="Helicase ATP-binding" evidence="7">
    <location>
        <begin position="121"/>
        <end position="279"/>
    </location>
</feature>
<dbReference type="Pfam" id="PF08148">
    <property type="entry name" value="DSHCT"/>
    <property type="match status" value="1"/>
</dbReference>
<keyword evidence="1" id="KW-0547">Nucleotide-binding</keyword>
<dbReference type="GO" id="GO:0004386">
    <property type="term" value="F:helicase activity"/>
    <property type="evidence" value="ECO:0007669"/>
    <property type="project" value="UniProtKB-KW"/>
</dbReference>
<keyword evidence="5" id="KW-0175">Coiled coil</keyword>
<dbReference type="InterPro" id="IPR050699">
    <property type="entry name" value="RNA-DNA_Helicase"/>
</dbReference>
<keyword evidence="2" id="KW-0378">Hydrolase</keyword>
<dbReference type="InterPro" id="IPR027417">
    <property type="entry name" value="P-loop_NTPase"/>
</dbReference>
<dbReference type="GO" id="GO:0005634">
    <property type="term" value="C:nucleus"/>
    <property type="evidence" value="ECO:0007669"/>
    <property type="project" value="TreeGrafter"/>
</dbReference>
<evidence type="ECO:0000256" key="4">
    <source>
        <dbReference type="ARBA" id="ARBA00022840"/>
    </source>
</evidence>
<dbReference type="InterPro" id="IPR014001">
    <property type="entry name" value="Helicase_ATP-bd"/>
</dbReference>
<dbReference type="PANTHER" id="PTHR12131">
    <property type="entry name" value="ATP-DEPENDENT RNA AND DNA HELICASE"/>
    <property type="match status" value="1"/>
</dbReference>
<dbReference type="InterPro" id="IPR012961">
    <property type="entry name" value="Ski2/MTR4_C"/>
</dbReference>
<dbReference type="SMART" id="SM00487">
    <property type="entry name" value="DEXDc"/>
    <property type="match status" value="1"/>
</dbReference>
<evidence type="ECO:0000259" key="8">
    <source>
        <dbReference type="PROSITE" id="PS51194"/>
    </source>
</evidence>
<evidence type="ECO:0000256" key="1">
    <source>
        <dbReference type="ARBA" id="ARBA00022741"/>
    </source>
</evidence>
<feature type="region of interest" description="Disordered" evidence="6">
    <location>
        <begin position="17"/>
        <end position="41"/>
    </location>
</feature>
<gene>
    <name evidence="9" type="ORF">J8273_2414</name>
</gene>